<organism evidence="1">
    <name type="scientific">Pararge aegeria</name>
    <name type="common">speckled wood butterfly</name>
    <dbReference type="NCBI Taxonomy" id="116150"/>
    <lineage>
        <taxon>Eukaryota</taxon>
        <taxon>Metazoa</taxon>
        <taxon>Ecdysozoa</taxon>
        <taxon>Arthropoda</taxon>
        <taxon>Hexapoda</taxon>
        <taxon>Insecta</taxon>
        <taxon>Pterygota</taxon>
        <taxon>Neoptera</taxon>
        <taxon>Endopterygota</taxon>
        <taxon>Lepidoptera</taxon>
        <taxon>Glossata</taxon>
        <taxon>Ditrysia</taxon>
        <taxon>Papilionoidea</taxon>
        <taxon>Nymphalidae</taxon>
        <taxon>Satyrinae</taxon>
        <taxon>Satyrini</taxon>
        <taxon>Parargina</taxon>
        <taxon>Pararge</taxon>
    </lineage>
</organism>
<proteinExistence type="predicted"/>
<protein>
    <submittedName>
        <fullName evidence="1">Uncharacterized protein</fullName>
    </submittedName>
</protein>
<sequence>MSVCMRSPVTCMINDVSADARNIFMNIAHHVDVIPTRLQYKQWNVRFMFCDIIQTFQWCRGVLVTENTLCHMIQSSQYHNTSVSICTDGQT</sequence>
<dbReference type="EMBL" id="GAIX01012847">
    <property type="protein sequence ID" value="JAA79713.1"/>
    <property type="molecule type" value="Transcribed_RNA"/>
</dbReference>
<name>S4NVR5_9NEOP</name>
<accession>S4NVR5</accession>
<dbReference type="AlphaFoldDB" id="S4NVR5"/>
<evidence type="ECO:0000313" key="1">
    <source>
        <dbReference type="EMBL" id="JAA79713.1"/>
    </source>
</evidence>
<reference evidence="1" key="1">
    <citation type="journal article" date="2013" name="BMC Genomics">
        <title>Unscrambling butterfly oogenesis.</title>
        <authorList>
            <person name="Carter J.M."/>
            <person name="Baker S.C."/>
            <person name="Pink R."/>
            <person name="Carter D.R."/>
            <person name="Collins A."/>
            <person name="Tomlin J."/>
            <person name="Gibbs M."/>
            <person name="Breuker C.J."/>
        </authorList>
    </citation>
    <scope>NUCLEOTIDE SEQUENCE</scope>
    <source>
        <tissue evidence="1">Ovary</tissue>
    </source>
</reference>
<reference evidence="1" key="2">
    <citation type="submission" date="2013-05" db="EMBL/GenBank/DDBJ databases">
        <authorList>
            <person name="Carter J.-M."/>
            <person name="Baker S.C."/>
            <person name="Pink R."/>
            <person name="Carter D.R.F."/>
            <person name="Collins A."/>
            <person name="Tomlin J."/>
            <person name="Gibbs M."/>
            <person name="Breuker C.J."/>
        </authorList>
    </citation>
    <scope>NUCLEOTIDE SEQUENCE</scope>
    <source>
        <tissue evidence="1">Ovary</tissue>
    </source>
</reference>